<feature type="compositionally biased region" description="Basic and acidic residues" evidence="1">
    <location>
        <begin position="12"/>
        <end position="23"/>
    </location>
</feature>
<dbReference type="EMBL" id="JARKIE010000075">
    <property type="protein sequence ID" value="KAJ7689051.1"/>
    <property type="molecule type" value="Genomic_DNA"/>
</dbReference>
<protein>
    <submittedName>
        <fullName evidence="2">Uncharacterized protein</fullName>
    </submittedName>
</protein>
<feature type="region of interest" description="Disordered" evidence="1">
    <location>
        <begin position="1"/>
        <end position="37"/>
    </location>
</feature>
<organism evidence="2 3">
    <name type="scientific">Mycena rosella</name>
    <name type="common">Pink bonnet</name>
    <name type="synonym">Agaricus rosellus</name>
    <dbReference type="NCBI Taxonomy" id="1033263"/>
    <lineage>
        <taxon>Eukaryota</taxon>
        <taxon>Fungi</taxon>
        <taxon>Dikarya</taxon>
        <taxon>Basidiomycota</taxon>
        <taxon>Agaricomycotina</taxon>
        <taxon>Agaricomycetes</taxon>
        <taxon>Agaricomycetidae</taxon>
        <taxon>Agaricales</taxon>
        <taxon>Marasmiineae</taxon>
        <taxon>Mycenaceae</taxon>
        <taxon>Mycena</taxon>
    </lineage>
</organism>
<name>A0AAD7DGK9_MYCRO</name>
<accession>A0AAD7DGK9</accession>
<proteinExistence type="predicted"/>
<feature type="region of interest" description="Disordered" evidence="1">
    <location>
        <begin position="109"/>
        <end position="177"/>
    </location>
</feature>
<dbReference type="Proteomes" id="UP001221757">
    <property type="component" value="Unassembled WGS sequence"/>
</dbReference>
<reference evidence="2" key="1">
    <citation type="submission" date="2023-03" db="EMBL/GenBank/DDBJ databases">
        <title>Massive genome expansion in bonnet fungi (Mycena s.s.) driven by repeated elements and novel gene families across ecological guilds.</title>
        <authorList>
            <consortium name="Lawrence Berkeley National Laboratory"/>
            <person name="Harder C.B."/>
            <person name="Miyauchi S."/>
            <person name="Viragh M."/>
            <person name="Kuo A."/>
            <person name="Thoen E."/>
            <person name="Andreopoulos B."/>
            <person name="Lu D."/>
            <person name="Skrede I."/>
            <person name="Drula E."/>
            <person name="Henrissat B."/>
            <person name="Morin E."/>
            <person name="Kohler A."/>
            <person name="Barry K."/>
            <person name="LaButti K."/>
            <person name="Morin E."/>
            <person name="Salamov A."/>
            <person name="Lipzen A."/>
            <person name="Mereny Z."/>
            <person name="Hegedus B."/>
            <person name="Baldrian P."/>
            <person name="Stursova M."/>
            <person name="Weitz H."/>
            <person name="Taylor A."/>
            <person name="Grigoriev I.V."/>
            <person name="Nagy L.G."/>
            <person name="Martin F."/>
            <person name="Kauserud H."/>
        </authorList>
    </citation>
    <scope>NUCLEOTIDE SEQUENCE</scope>
    <source>
        <strain evidence="2">CBHHK067</strain>
    </source>
</reference>
<feature type="compositionally biased region" description="Basic and acidic residues" evidence="1">
    <location>
        <begin position="361"/>
        <end position="402"/>
    </location>
</feature>
<feature type="region of interest" description="Disordered" evidence="1">
    <location>
        <begin position="70"/>
        <end position="97"/>
    </location>
</feature>
<gene>
    <name evidence="2" type="ORF">B0H17DRAFT_1135330</name>
</gene>
<comment type="caution">
    <text evidence="2">The sequence shown here is derived from an EMBL/GenBank/DDBJ whole genome shotgun (WGS) entry which is preliminary data.</text>
</comment>
<feature type="compositionally biased region" description="Acidic residues" evidence="1">
    <location>
        <begin position="1"/>
        <end position="10"/>
    </location>
</feature>
<feature type="compositionally biased region" description="Basic and acidic residues" evidence="1">
    <location>
        <begin position="130"/>
        <end position="145"/>
    </location>
</feature>
<feature type="region of interest" description="Disordered" evidence="1">
    <location>
        <begin position="354"/>
        <end position="403"/>
    </location>
</feature>
<evidence type="ECO:0000256" key="1">
    <source>
        <dbReference type="SAM" id="MobiDB-lite"/>
    </source>
</evidence>
<evidence type="ECO:0000313" key="2">
    <source>
        <dbReference type="EMBL" id="KAJ7689051.1"/>
    </source>
</evidence>
<feature type="compositionally biased region" description="Polar residues" evidence="1">
    <location>
        <begin position="147"/>
        <end position="175"/>
    </location>
</feature>
<keyword evidence="3" id="KW-1185">Reference proteome</keyword>
<dbReference type="AlphaFoldDB" id="A0AAD7DGK9"/>
<sequence>MAVDVDEPEADAFARGRDERLKEEEEELEEPEDGDQEVEELVDTVVLNADRHGREVGRTWRRDTWQIERDGVCSHPGGRIEPTRILDAGGAEGGSRSCRLVDPIFRVDSASRKEKTPDNGLRAPGFGTVEDDKLARAERERDRWRRTPSTDLTGTSTASSTTVEDFGNGQSSSQDARALERNEFGRLEPGEWRDVQAETDFQIGKDTEFWAREERRNKETKGKKRVDNRLKFTQRNQGKSKLICIQKQIFVRLVDSRVPSPGPAAREHEGLRAHPRELSTKWKGAQGGEKVSAPTSEQAITVMSPASHLKPVPDRRSIEQTLPIDRLDPGTRVCYGGLRIARQMPGQLHRVLQRARSKGGRSSEEASRRAVKMMREGKWRKEEGKRRTMKREDGSREQEPLRNDAQVADLLYFSGSFRNLEF</sequence>
<feature type="compositionally biased region" description="Acidic residues" evidence="1">
    <location>
        <begin position="24"/>
        <end position="37"/>
    </location>
</feature>
<evidence type="ECO:0000313" key="3">
    <source>
        <dbReference type="Proteomes" id="UP001221757"/>
    </source>
</evidence>